<name>A0A4R1GFV7_9GAMM</name>
<organism evidence="13 14">
    <name type="scientific">Marinobacterium mangrovicola</name>
    <dbReference type="NCBI Taxonomy" id="1476959"/>
    <lineage>
        <taxon>Bacteria</taxon>
        <taxon>Pseudomonadati</taxon>
        <taxon>Pseudomonadota</taxon>
        <taxon>Gammaproteobacteria</taxon>
        <taxon>Oceanospirillales</taxon>
        <taxon>Oceanospirillaceae</taxon>
        <taxon>Marinobacterium</taxon>
    </lineage>
</organism>
<feature type="domain" description="Phospholipid/glycerol acyltransferase" evidence="12">
    <location>
        <begin position="105"/>
        <end position="229"/>
    </location>
</feature>
<dbReference type="Proteomes" id="UP000294546">
    <property type="component" value="Unassembled WGS sequence"/>
</dbReference>
<proteinExistence type="inferred from homology"/>
<dbReference type="Pfam" id="PF19277">
    <property type="entry name" value="GPAT_C"/>
    <property type="match status" value="1"/>
</dbReference>
<accession>A0A4R1GFV7</accession>
<reference evidence="13 14" key="1">
    <citation type="submission" date="2019-03" db="EMBL/GenBank/DDBJ databases">
        <title>Genomic Encyclopedia of Archaeal and Bacterial Type Strains, Phase II (KMG-II): from individual species to whole genera.</title>
        <authorList>
            <person name="Goeker M."/>
        </authorList>
    </citation>
    <scope>NUCLEOTIDE SEQUENCE [LARGE SCALE GENOMIC DNA]</scope>
    <source>
        <strain evidence="13 14">DSM 27697</strain>
    </source>
</reference>
<dbReference type="EMBL" id="SMFU01000013">
    <property type="protein sequence ID" value="TCK03112.1"/>
    <property type="molecule type" value="Genomic_DNA"/>
</dbReference>
<evidence type="ECO:0000256" key="2">
    <source>
        <dbReference type="ARBA" id="ARBA00004765"/>
    </source>
</evidence>
<sequence>MLTTLRNFSASAHARREQERRLIAELLADPRLRQAIDATAAKSGEPRLNVERQAHQHLERITARYRHSVVKMLDPLFSLVLKRLYRRMEISGLDRLKSLNQEYQLIYLPAHRSHIDYMLISWALFQQGLPLPRIAAGENLNLPLVGALLKRGGAVFLRRSFLDDPLYTCLVRLYLEQLLSNEHSFEVFIEGQRSRTGRLLPPRLGLLSMLLESKTPRPLALLPISINYDLCLDNRTYQHELAGRPKRSESLWGVISSASVLFKRCGGAYLKVGEPVFIAENSDSNATLDTARQVMRRINQATIATEAARIASLLPGAKQNLPQAELEQAVADLSRLLQQQGTDLPRRDRAPGAMITAMSRRGQLSLSAGNVLVCEQQSAELSYYRNNLTHALVLPGLMILLAARLPKPGRSTITRLMRALQPYLAAEFTLEVDKDEPVRLRQTLLQLGLLREDKQQLHPHTNLLTRALFQLAETVLLRQYLLVRIITQQPQVKELQLCEITTALARHLQSWYEHPLPEYADQRQLRPLIECLEQQQLLNRNDQRLSAARDLTPILRVGRKLLPDVLIQESERWLAQH</sequence>
<evidence type="ECO:0000259" key="12">
    <source>
        <dbReference type="SMART" id="SM00563"/>
    </source>
</evidence>
<evidence type="ECO:0000256" key="11">
    <source>
        <dbReference type="ARBA" id="ARBA00048427"/>
    </source>
</evidence>
<dbReference type="RefSeq" id="WP_132297233.1">
    <property type="nucleotide sequence ID" value="NZ_SMFU01000013.1"/>
</dbReference>
<dbReference type="SUPFAM" id="SSF69593">
    <property type="entry name" value="Glycerol-3-phosphate (1)-acyltransferase"/>
    <property type="match status" value="1"/>
</dbReference>
<evidence type="ECO:0000256" key="7">
    <source>
        <dbReference type="ARBA" id="ARBA00023136"/>
    </source>
</evidence>
<dbReference type="AlphaFoldDB" id="A0A4R1GFV7"/>
<comment type="catalytic activity">
    <reaction evidence="11">
        <text>sn-glycerol 3-phosphate + an acyl-CoA = a 1-acyl-sn-glycero-3-phosphate + CoA</text>
        <dbReference type="Rhea" id="RHEA:15325"/>
        <dbReference type="ChEBI" id="CHEBI:57287"/>
        <dbReference type="ChEBI" id="CHEBI:57597"/>
        <dbReference type="ChEBI" id="CHEBI:57970"/>
        <dbReference type="ChEBI" id="CHEBI:58342"/>
        <dbReference type="EC" id="2.3.1.15"/>
    </reaction>
</comment>
<dbReference type="PANTHER" id="PTHR12563">
    <property type="entry name" value="GLYCEROL-3-PHOSPHATE ACYLTRANSFERASE"/>
    <property type="match status" value="1"/>
</dbReference>
<keyword evidence="6 13" id="KW-0808">Transferase</keyword>
<keyword evidence="14" id="KW-1185">Reference proteome</keyword>
<evidence type="ECO:0000256" key="3">
    <source>
        <dbReference type="ARBA" id="ARBA00007937"/>
    </source>
</evidence>
<evidence type="ECO:0000256" key="6">
    <source>
        <dbReference type="ARBA" id="ARBA00022679"/>
    </source>
</evidence>
<dbReference type="GO" id="GO:0004366">
    <property type="term" value="F:glycerol-3-phosphate O-acyltransferase activity"/>
    <property type="evidence" value="ECO:0007669"/>
    <property type="project" value="UniProtKB-EC"/>
</dbReference>
<dbReference type="PANTHER" id="PTHR12563:SF17">
    <property type="entry name" value="DIHYDROXYACETONE PHOSPHATE ACYLTRANSFERASE"/>
    <property type="match status" value="1"/>
</dbReference>
<evidence type="ECO:0000256" key="1">
    <source>
        <dbReference type="ARBA" id="ARBA00004184"/>
    </source>
</evidence>
<dbReference type="EC" id="2.3.1.15" evidence="4"/>
<dbReference type="InterPro" id="IPR022284">
    <property type="entry name" value="GPAT/DHAPAT"/>
</dbReference>
<evidence type="ECO:0000256" key="8">
    <source>
        <dbReference type="ARBA" id="ARBA00023209"/>
    </source>
</evidence>
<keyword evidence="8" id="KW-0444">Lipid biosynthesis</keyword>
<keyword evidence="7" id="KW-0472">Membrane</keyword>
<protein>
    <recommendedName>
        <fullName evidence="5">Glycerol-3-phosphate acyltransferase</fullName>
        <ecNumber evidence="4">2.3.1.15</ecNumber>
    </recommendedName>
</protein>
<evidence type="ECO:0000256" key="5">
    <source>
        <dbReference type="ARBA" id="ARBA00013432"/>
    </source>
</evidence>
<comment type="pathway">
    <text evidence="2">Phospholipid metabolism; CDP-diacylglycerol biosynthesis; CDP-diacylglycerol from sn-glycerol 3-phosphate: step 1/3.</text>
</comment>
<keyword evidence="10 13" id="KW-0012">Acyltransferase</keyword>
<dbReference type="SMART" id="SM00563">
    <property type="entry name" value="PlsC"/>
    <property type="match status" value="1"/>
</dbReference>
<evidence type="ECO:0000256" key="9">
    <source>
        <dbReference type="ARBA" id="ARBA00023264"/>
    </source>
</evidence>
<dbReference type="GO" id="GO:0012505">
    <property type="term" value="C:endomembrane system"/>
    <property type="evidence" value="ECO:0007669"/>
    <property type="project" value="UniProtKB-SubCell"/>
</dbReference>
<keyword evidence="8" id="KW-0594">Phospholipid biosynthesis</keyword>
<comment type="subcellular location">
    <subcellularLocation>
        <location evidence="1">Endomembrane system</location>
        <topology evidence="1">Peripheral membrane protein</topology>
    </subcellularLocation>
</comment>
<gene>
    <name evidence="13" type="ORF">CLV83_4171</name>
</gene>
<comment type="caution">
    <text evidence="13">The sequence shown here is derived from an EMBL/GenBank/DDBJ whole genome shotgun (WGS) entry which is preliminary data.</text>
</comment>
<dbReference type="CDD" id="cd07993">
    <property type="entry name" value="LPLAT_DHAPAT-like"/>
    <property type="match status" value="1"/>
</dbReference>
<evidence type="ECO:0000256" key="10">
    <source>
        <dbReference type="ARBA" id="ARBA00023315"/>
    </source>
</evidence>
<dbReference type="OrthoDB" id="335193at2"/>
<evidence type="ECO:0000313" key="14">
    <source>
        <dbReference type="Proteomes" id="UP000294546"/>
    </source>
</evidence>
<dbReference type="GO" id="GO:0016024">
    <property type="term" value="P:CDP-diacylglycerol biosynthetic process"/>
    <property type="evidence" value="ECO:0007669"/>
    <property type="project" value="UniProtKB-UniPathway"/>
</dbReference>
<dbReference type="InterPro" id="IPR041728">
    <property type="entry name" value="GPAT/DHAPAT_LPLAT"/>
</dbReference>
<dbReference type="Pfam" id="PF01553">
    <property type="entry name" value="Acyltransferase"/>
    <property type="match status" value="1"/>
</dbReference>
<dbReference type="InterPro" id="IPR002123">
    <property type="entry name" value="Plipid/glycerol_acylTrfase"/>
</dbReference>
<dbReference type="UniPathway" id="UPA00557">
    <property type="reaction ID" value="UER00612"/>
</dbReference>
<evidence type="ECO:0000313" key="13">
    <source>
        <dbReference type="EMBL" id="TCK03112.1"/>
    </source>
</evidence>
<evidence type="ECO:0000256" key="4">
    <source>
        <dbReference type="ARBA" id="ARBA00013113"/>
    </source>
</evidence>
<dbReference type="GO" id="GO:0006631">
    <property type="term" value="P:fatty acid metabolic process"/>
    <property type="evidence" value="ECO:0007669"/>
    <property type="project" value="TreeGrafter"/>
</dbReference>
<keyword evidence="8" id="KW-0443">Lipid metabolism</keyword>
<dbReference type="InterPro" id="IPR045520">
    <property type="entry name" value="GPAT/DHAPAT_C"/>
</dbReference>
<comment type="similarity">
    <text evidence="3">Belongs to the GPAT/DAPAT family.</text>
</comment>
<keyword evidence="9" id="KW-1208">Phospholipid metabolism</keyword>